<reference evidence="3" key="1">
    <citation type="submission" date="2016-02" db="EMBL/GenBank/DDBJ databases">
        <authorList>
            <person name="Shin S.-K."/>
            <person name="Yi H."/>
            <person name="Kim E."/>
        </authorList>
    </citation>
    <scope>NUCLEOTIDE SEQUENCE [LARGE SCALE GENOMIC DNA]</scope>
    <source>
        <strain evidence="3">LPB0003</strain>
    </source>
</reference>
<evidence type="ECO:0000313" key="2">
    <source>
        <dbReference type="EMBL" id="OBY62465.1"/>
    </source>
</evidence>
<feature type="signal peptide" evidence="1">
    <location>
        <begin position="1"/>
        <end position="23"/>
    </location>
</feature>
<keyword evidence="1" id="KW-0732">Signal</keyword>
<dbReference type="EMBL" id="LSFM01000023">
    <property type="protein sequence ID" value="OBY62465.1"/>
    <property type="molecule type" value="Genomic_DNA"/>
</dbReference>
<comment type="caution">
    <text evidence="2">The sequence shown here is derived from an EMBL/GenBank/DDBJ whole genome shotgun (WGS) entry which is preliminary data.</text>
</comment>
<evidence type="ECO:0000313" key="3">
    <source>
        <dbReference type="Proteomes" id="UP000092584"/>
    </source>
</evidence>
<sequence>MKTYIMKKILLLFAGLFLFYACLNNDDQVNYGYEILPIDEYTVPASFTFGEKDTVKVKYTLLNGCYNFDNIYYEYQDTARIVAVRAIVYADENCTEMETQKEYELIVTATQREDYLFKFYKGVDANGENIFEEVVVPVN</sequence>
<keyword evidence="3" id="KW-1185">Reference proteome</keyword>
<dbReference type="AlphaFoldDB" id="A0A1B8TSF4"/>
<dbReference type="PROSITE" id="PS51257">
    <property type="entry name" value="PROKAR_LIPOPROTEIN"/>
    <property type="match status" value="1"/>
</dbReference>
<dbReference type="STRING" id="1774273.LPB03_09860"/>
<organism evidence="2 3">
    <name type="scientific">Polaribacter vadi</name>
    <dbReference type="NCBI Taxonomy" id="1774273"/>
    <lineage>
        <taxon>Bacteria</taxon>
        <taxon>Pseudomonadati</taxon>
        <taxon>Bacteroidota</taxon>
        <taxon>Flavobacteriia</taxon>
        <taxon>Flavobacteriales</taxon>
        <taxon>Flavobacteriaceae</taxon>
    </lineage>
</organism>
<feature type="chain" id="PRO_5008615520" evidence="1">
    <location>
        <begin position="24"/>
        <end position="139"/>
    </location>
</feature>
<gene>
    <name evidence="2" type="ORF">LPB3_09870</name>
</gene>
<name>A0A1B8TSF4_9FLAO</name>
<dbReference type="Proteomes" id="UP000092584">
    <property type="component" value="Unassembled WGS sequence"/>
</dbReference>
<protein>
    <submittedName>
        <fullName evidence="2">Uncharacterized protein</fullName>
    </submittedName>
</protein>
<proteinExistence type="predicted"/>
<accession>A0A1B8TSF4</accession>
<evidence type="ECO:0000256" key="1">
    <source>
        <dbReference type="SAM" id="SignalP"/>
    </source>
</evidence>